<comment type="subunit">
    <text evidence="5">Associates with stalled 50S ribosomal subunits. Binds to RqcP.</text>
</comment>
<dbReference type="GO" id="GO:0019843">
    <property type="term" value="F:rRNA binding"/>
    <property type="evidence" value="ECO:0007669"/>
    <property type="project" value="UniProtKB-UniRule"/>
</dbReference>
<dbReference type="PANTHER" id="PTHR15239">
    <property type="entry name" value="NUCLEAR EXPORT MEDIATOR FACTOR NEMF"/>
    <property type="match status" value="1"/>
</dbReference>
<accession>A0AAE9XHG3</accession>
<evidence type="ECO:0000313" key="7">
    <source>
        <dbReference type="EMBL" id="WCG22436.1"/>
    </source>
</evidence>
<dbReference type="RefSeq" id="WP_272163249.1">
    <property type="nucleotide sequence ID" value="NZ_CP116507.1"/>
</dbReference>
<dbReference type="Pfam" id="PF05670">
    <property type="entry name" value="NFACT-R_1"/>
    <property type="match status" value="1"/>
</dbReference>
<evidence type="ECO:0000256" key="4">
    <source>
        <dbReference type="ARBA" id="ARBA00022917"/>
    </source>
</evidence>
<dbReference type="InterPro" id="IPR051608">
    <property type="entry name" value="RQC_Subunit_NEMF"/>
</dbReference>
<keyword evidence="2 5" id="KW-0699">rRNA-binding</keyword>
<dbReference type="PANTHER" id="PTHR15239:SF6">
    <property type="entry name" value="RIBOSOME QUALITY CONTROL COMPLEX SUBUNIT NEMF"/>
    <property type="match status" value="1"/>
</dbReference>
<keyword evidence="4 5" id="KW-0648">Protein biosynthesis</keyword>
<protein>
    <recommendedName>
        <fullName evidence="5">Rqc2 homolog RqcH</fullName>
        <shortName evidence="5">RqcH</shortName>
    </recommendedName>
</protein>
<dbReference type="Pfam" id="PF05833">
    <property type="entry name" value="NFACT_N"/>
    <property type="match status" value="1"/>
</dbReference>
<dbReference type="GO" id="GO:0000049">
    <property type="term" value="F:tRNA binding"/>
    <property type="evidence" value="ECO:0007669"/>
    <property type="project" value="UniProtKB-UniRule"/>
</dbReference>
<dbReference type="Gene3D" id="2.30.310.10">
    <property type="entry name" value="ibrinogen binding protein from staphylococcus aureus domain"/>
    <property type="match status" value="1"/>
</dbReference>
<dbReference type="GO" id="GO:0072344">
    <property type="term" value="P:rescue of stalled ribosome"/>
    <property type="evidence" value="ECO:0007669"/>
    <property type="project" value="UniProtKB-UniRule"/>
</dbReference>
<comment type="function">
    <text evidence="5">Key component of the ribosome quality control system (RQC), a ribosome-associated complex that mediates the extraction of incompletely synthesized nascent chains from stalled ribosomes and their subsequent degradation. RqcH recruits Ala-charged tRNA, and with RqcP directs the elongation of stalled nascent chains on 50S ribosomal subunits, leading to non-templated C-terminal alanine extensions (Ala tail). The Ala tail promotes nascent chain degradation. May add between 1 and at least 8 Ala residues. Binds to stalled 50S ribosomal subunits.</text>
</comment>
<dbReference type="HAMAP" id="MF_00844_B">
    <property type="entry name" value="RqcH_B"/>
    <property type="match status" value="1"/>
</dbReference>
<evidence type="ECO:0000313" key="8">
    <source>
        <dbReference type="Proteomes" id="UP001179600"/>
    </source>
</evidence>
<dbReference type="GO" id="GO:0043023">
    <property type="term" value="F:ribosomal large subunit binding"/>
    <property type="evidence" value="ECO:0007669"/>
    <property type="project" value="UniProtKB-UniRule"/>
</dbReference>
<name>A0AAE9XHG3_9ENTE</name>
<keyword evidence="5" id="KW-0175">Coiled coil</keyword>
<organism evidence="7 8">
    <name type="scientific">Vagococcus lutrae</name>
    <dbReference type="NCBI Taxonomy" id="81947"/>
    <lineage>
        <taxon>Bacteria</taxon>
        <taxon>Bacillati</taxon>
        <taxon>Bacillota</taxon>
        <taxon>Bacilli</taxon>
        <taxon>Lactobacillales</taxon>
        <taxon>Enterococcaceae</taxon>
        <taxon>Vagococcus</taxon>
    </lineage>
</organism>
<keyword evidence="1 5" id="KW-0820">tRNA-binding</keyword>
<dbReference type="FunFam" id="2.30.310.10:FF:000004">
    <property type="entry name" value="Fibronectin-binding protein A"/>
    <property type="match status" value="1"/>
</dbReference>
<reference evidence="7" key="1">
    <citation type="submission" date="2023-01" db="EMBL/GenBank/DDBJ databases">
        <title>Oxazolidinone resistance genes in florfenicol resistant enterococci from beef cattle and veal calves at slaughter.</title>
        <authorList>
            <person name="Biggel M."/>
        </authorList>
    </citation>
    <scope>NUCLEOTIDE SEQUENCE</scope>
    <source>
        <strain evidence="7">K204-1</strain>
    </source>
</reference>
<dbReference type="Gene3D" id="3.40.970.40">
    <property type="entry name" value="fibrinogen binding protein from staphylococcus aureus domain like"/>
    <property type="match status" value="1"/>
</dbReference>
<dbReference type="GO" id="GO:1990112">
    <property type="term" value="C:RQC complex"/>
    <property type="evidence" value="ECO:0007669"/>
    <property type="project" value="TreeGrafter"/>
</dbReference>
<evidence type="ECO:0000259" key="6">
    <source>
        <dbReference type="Pfam" id="PF05670"/>
    </source>
</evidence>
<evidence type="ECO:0000256" key="2">
    <source>
        <dbReference type="ARBA" id="ARBA00022730"/>
    </source>
</evidence>
<dbReference type="EMBL" id="CP116507">
    <property type="protein sequence ID" value="WCG22436.1"/>
    <property type="molecule type" value="Genomic_DNA"/>
</dbReference>
<evidence type="ECO:0000256" key="1">
    <source>
        <dbReference type="ARBA" id="ARBA00022555"/>
    </source>
</evidence>
<sequence length="555" mass="64106">MSFDGYFTHAMVMELNQALSGGRLSKIHQPYDNEVVLVIRHQGKNHRLLLSSHPSYGRIQLTEIPYENPATPPNFCMTLRKHLENGIIEKIEQIQNDRIVQISFTKRNELGDLEDLRLIIEIMGRHSNIILINQESQKIIDCIKHVGSSQNSYRLLLPGALYRQPPQQAKKNPREIDDVSLFHLLNAEELSAVYLQETFQGLSFLTAQELTYRLSSMPNDKMKAWHDFFITSLDAYQPAHYLIDSKEYFTAIRYYSLQKEPTIYDTLSALLDVYYQDKANRDRVKQQSQALEKRLTNDIKRLRKKLKSLNKDMQATHKKEEMQRKGELLTTYLHLVQPGMSELEVTDYYTNEPLVISLNPQHTPAENAQSYFKRYNKYKTGAVEIAKQLEATQQEIDYIESVLSQLELAQPQDVPLIKEELIESDYLKRKKEKGKPKKLPRFIELTATDGTPILIGRNNLQNDELTTKVAHKNHIWLHAKDIPGSHVIIKDSNPSDQTLSEAASLAAYHSKYRLSNNVPVDYVQVKHVKKPKGAKPGFVIYENQKTLYVTPKNHI</sequence>
<keyword evidence="3 5" id="KW-0694">RNA-binding</keyword>
<dbReference type="InterPro" id="IPR008532">
    <property type="entry name" value="NFACT_RNA-bd"/>
</dbReference>
<evidence type="ECO:0000256" key="5">
    <source>
        <dbReference type="HAMAP-Rule" id="MF_00844"/>
    </source>
</evidence>
<proteinExistence type="inferred from homology"/>
<dbReference type="InterPro" id="IPR043682">
    <property type="entry name" value="RqcH_bacterial"/>
</dbReference>
<evidence type="ECO:0000256" key="3">
    <source>
        <dbReference type="ARBA" id="ARBA00022884"/>
    </source>
</evidence>
<gene>
    <name evidence="5" type="primary">rqcH</name>
    <name evidence="7" type="ORF">PML95_08550</name>
</gene>
<comment type="similarity">
    <text evidence="5">Belongs to the NEMF family.</text>
</comment>
<feature type="coiled-coil region" evidence="5">
    <location>
        <begin position="285"/>
        <end position="319"/>
    </location>
</feature>
<dbReference type="Proteomes" id="UP001179600">
    <property type="component" value="Chromosome"/>
</dbReference>
<dbReference type="AlphaFoldDB" id="A0AAE9XHG3"/>
<feature type="domain" description="NFACT RNA-binding" evidence="6">
    <location>
        <begin position="445"/>
        <end position="533"/>
    </location>
</feature>